<gene>
    <name evidence="3" type="ORF">MA16_Dca014680</name>
</gene>
<reference evidence="3 4" key="2">
    <citation type="journal article" date="2017" name="Nature">
        <title>The Apostasia genome and the evolution of orchids.</title>
        <authorList>
            <person name="Zhang G.Q."/>
            <person name="Liu K.W."/>
            <person name="Li Z."/>
            <person name="Lohaus R."/>
            <person name="Hsiao Y.Y."/>
            <person name="Niu S.C."/>
            <person name="Wang J.Y."/>
            <person name="Lin Y.C."/>
            <person name="Xu Q."/>
            <person name="Chen L.J."/>
            <person name="Yoshida K."/>
            <person name="Fujiwara S."/>
            <person name="Wang Z.W."/>
            <person name="Zhang Y.Q."/>
            <person name="Mitsuda N."/>
            <person name="Wang M."/>
            <person name="Liu G.H."/>
            <person name="Pecoraro L."/>
            <person name="Huang H.X."/>
            <person name="Xiao X.J."/>
            <person name="Lin M."/>
            <person name="Wu X.Y."/>
            <person name="Wu W.L."/>
            <person name="Chen Y.Y."/>
            <person name="Chang S.B."/>
            <person name="Sakamoto S."/>
            <person name="Ohme-Takagi M."/>
            <person name="Yagi M."/>
            <person name="Zeng S.J."/>
            <person name="Shen C.Y."/>
            <person name="Yeh C.M."/>
            <person name="Luo Y.B."/>
            <person name="Tsai W.C."/>
            <person name="Van de Peer Y."/>
            <person name="Liu Z.J."/>
        </authorList>
    </citation>
    <scope>NUCLEOTIDE SEQUENCE [LARGE SCALE GENOMIC DNA]</scope>
    <source>
        <tissue evidence="3">The whole plant</tissue>
    </source>
</reference>
<feature type="region of interest" description="Disordered" evidence="1">
    <location>
        <begin position="416"/>
        <end position="562"/>
    </location>
</feature>
<name>A0A2I0W8V7_9ASPA</name>
<feature type="compositionally biased region" description="Pro residues" evidence="1">
    <location>
        <begin position="512"/>
        <end position="527"/>
    </location>
</feature>
<dbReference type="GO" id="GO:0005634">
    <property type="term" value="C:nucleus"/>
    <property type="evidence" value="ECO:0007669"/>
    <property type="project" value="InterPro"/>
</dbReference>
<evidence type="ECO:0000313" key="3">
    <source>
        <dbReference type="EMBL" id="PKU72080.1"/>
    </source>
</evidence>
<organism evidence="3 4">
    <name type="scientific">Dendrobium catenatum</name>
    <dbReference type="NCBI Taxonomy" id="906689"/>
    <lineage>
        <taxon>Eukaryota</taxon>
        <taxon>Viridiplantae</taxon>
        <taxon>Streptophyta</taxon>
        <taxon>Embryophyta</taxon>
        <taxon>Tracheophyta</taxon>
        <taxon>Spermatophyta</taxon>
        <taxon>Magnoliopsida</taxon>
        <taxon>Liliopsida</taxon>
        <taxon>Asparagales</taxon>
        <taxon>Orchidaceae</taxon>
        <taxon>Epidendroideae</taxon>
        <taxon>Malaxideae</taxon>
        <taxon>Dendrobiinae</taxon>
        <taxon>Dendrobium</taxon>
    </lineage>
</organism>
<dbReference type="EMBL" id="KZ502844">
    <property type="protein sequence ID" value="PKU72080.1"/>
    <property type="molecule type" value="Genomic_DNA"/>
</dbReference>
<dbReference type="Proteomes" id="UP000233837">
    <property type="component" value="Unassembled WGS sequence"/>
</dbReference>
<dbReference type="GO" id="GO:0003723">
    <property type="term" value="F:RNA binding"/>
    <property type="evidence" value="ECO:0007669"/>
    <property type="project" value="InterPro"/>
</dbReference>
<dbReference type="AlphaFoldDB" id="A0A2I0W8V7"/>
<dbReference type="STRING" id="906689.A0A2I0W8V7"/>
<proteinExistence type="predicted"/>
<evidence type="ECO:0000259" key="2">
    <source>
        <dbReference type="Pfam" id="PF23469"/>
    </source>
</evidence>
<feature type="domain" description="ATP-dependent RNA helicase PRP5/DDX46/KHDC4 KH" evidence="2">
    <location>
        <begin position="98"/>
        <end position="186"/>
    </location>
</feature>
<dbReference type="InterPro" id="IPR031121">
    <property type="entry name" value="RIK/BLOM7"/>
</dbReference>
<dbReference type="PANTHER" id="PTHR15744">
    <property type="entry name" value="BLOM7"/>
    <property type="match status" value="1"/>
</dbReference>
<feature type="compositionally biased region" description="Polar residues" evidence="1">
    <location>
        <begin position="452"/>
        <end position="480"/>
    </location>
</feature>
<evidence type="ECO:0000256" key="1">
    <source>
        <dbReference type="SAM" id="MobiDB-lite"/>
    </source>
</evidence>
<sequence length="595" mass="62860">MTEDAGTKPSEESVGAASAMRQRKKRRWDEPADFLISTGISIPGAIPIGFGNSLGISTPGVLPVSNAIATNTLVPLITHSATTLVQKLSQSKVQDELIAREIVINDAEPTIRYKLTKRQTQEEIQRSTGAIVITRGKYRPPNALPDNEKPLYLHISAGSHLKDMAERIIAVDRAASMVEEILRQGHNLLSNSCSHSAGQVNQPMSICLFLGFEPDPSQNIAARIRGPNLEAGRGWKERGTWRLAGRADGLRKRKGGWLPPGDFLDTENMSHSSHAHVMVQLVAFVIWVPSSKVYRAVPPPHQLLAGVVSSANADPVVSSSCAVAGVTQAGQSLASSTSAVSSLSTVLPSGVLIPNGNLASCGTSIPNTGNYVYPTVTGGTCYSGYGGIYPQATPLQQVALALKQAPLSSTSVVSSAASNANALPKMTSSSNADREKRPSQKRKFQELPVTSKGLSTLNQPMAPLPTSSNTIGVSQNSRQGSECFKPGLEDAAGKIPFMPPTKKSSQPALGELPPPPPPRMMPPPPPKFSSDHNRNSIAAPPPPNFPSSDSPVGFQNQNPAMSPAVTETLVQSIVSEKASLEPASGDHILKSAPPT</sequence>
<feature type="compositionally biased region" description="Basic and acidic residues" evidence="1">
    <location>
        <begin position="1"/>
        <end position="11"/>
    </location>
</feature>
<protein>
    <submittedName>
        <fullName evidence="3">Protein RIK</fullName>
    </submittedName>
</protein>
<dbReference type="CDD" id="cd22471">
    <property type="entry name" value="KH-I_RIK_like_rpt1"/>
    <property type="match status" value="1"/>
</dbReference>
<dbReference type="PANTHER" id="PTHR15744:SF0">
    <property type="entry name" value="KH HOMOLOGY DOMAIN-CONTAINING PROTEIN 4"/>
    <property type="match status" value="1"/>
</dbReference>
<dbReference type="InterPro" id="IPR056149">
    <property type="entry name" value="PRP5/DDX46/KHDC4_KH"/>
</dbReference>
<reference evidence="3 4" key="1">
    <citation type="journal article" date="2016" name="Sci. Rep.">
        <title>The Dendrobium catenatum Lindl. genome sequence provides insights into polysaccharide synthase, floral development and adaptive evolution.</title>
        <authorList>
            <person name="Zhang G.Q."/>
            <person name="Xu Q."/>
            <person name="Bian C."/>
            <person name="Tsai W.C."/>
            <person name="Yeh C.M."/>
            <person name="Liu K.W."/>
            <person name="Yoshida K."/>
            <person name="Zhang L.S."/>
            <person name="Chang S.B."/>
            <person name="Chen F."/>
            <person name="Shi Y."/>
            <person name="Su Y.Y."/>
            <person name="Zhang Y.Q."/>
            <person name="Chen L.J."/>
            <person name="Yin Y."/>
            <person name="Lin M."/>
            <person name="Huang H."/>
            <person name="Deng H."/>
            <person name="Wang Z.W."/>
            <person name="Zhu S.L."/>
            <person name="Zhao X."/>
            <person name="Deng C."/>
            <person name="Niu S.C."/>
            <person name="Huang J."/>
            <person name="Wang M."/>
            <person name="Liu G.H."/>
            <person name="Yang H.J."/>
            <person name="Xiao X.J."/>
            <person name="Hsiao Y.Y."/>
            <person name="Wu W.L."/>
            <person name="Chen Y.Y."/>
            <person name="Mitsuda N."/>
            <person name="Ohme-Takagi M."/>
            <person name="Luo Y.B."/>
            <person name="Van de Peer Y."/>
            <person name="Liu Z.J."/>
        </authorList>
    </citation>
    <scope>NUCLEOTIDE SEQUENCE [LARGE SCALE GENOMIC DNA]</scope>
    <source>
        <tissue evidence="3">The whole plant</tissue>
    </source>
</reference>
<accession>A0A2I0W8V7</accession>
<keyword evidence="4" id="KW-1185">Reference proteome</keyword>
<evidence type="ECO:0000313" key="4">
    <source>
        <dbReference type="Proteomes" id="UP000233837"/>
    </source>
</evidence>
<feature type="region of interest" description="Disordered" evidence="1">
    <location>
        <begin position="1"/>
        <end position="25"/>
    </location>
</feature>
<dbReference type="Pfam" id="PF23469">
    <property type="entry name" value="KH_12"/>
    <property type="match status" value="1"/>
</dbReference>